<evidence type="ECO:0000256" key="2">
    <source>
        <dbReference type="ARBA" id="ARBA00022771"/>
    </source>
</evidence>
<dbReference type="InterPro" id="IPR041367">
    <property type="entry name" value="Znf-CCCH_4"/>
</dbReference>
<name>A0A813HGU5_POLGL</name>
<feature type="zinc finger region" description="C3H1-type" evidence="4">
    <location>
        <begin position="1020"/>
        <end position="1047"/>
    </location>
</feature>
<dbReference type="GO" id="GO:0003676">
    <property type="term" value="F:nucleic acid binding"/>
    <property type="evidence" value="ECO:0007669"/>
    <property type="project" value="InterPro"/>
</dbReference>
<evidence type="ECO:0000313" key="7">
    <source>
        <dbReference type="EMBL" id="CAE8637206.1"/>
    </source>
</evidence>
<dbReference type="InterPro" id="IPR000571">
    <property type="entry name" value="Znf_CCCH"/>
</dbReference>
<evidence type="ECO:0008006" key="9">
    <source>
        <dbReference type="Google" id="ProtNLM"/>
    </source>
</evidence>
<evidence type="ECO:0000256" key="3">
    <source>
        <dbReference type="ARBA" id="ARBA00022833"/>
    </source>
</evidence>
<evidence type="ECO:0000256" key="1">
    <source>
        <dbReference type="ARBA" id="ARBA00022723"/>
    </source>
</evidence>
<dbReference type="AlphaFoldDB" id="A0A813HGU5"/>
<dbReference type="GO" id="GO:0008270">
    <property type="term" value="F:zinc ion binding"/>
    <property type="evidence" value="ECO:0007669"/>
    <property type="project" value="UniProtKB-KW"/>
</dbReference>
<proteinExistence type="predicted"/>
<dbReference type="InterPro" id="IPR012340">
    <property type="entry name" value="NA-bd_OB-fold"/>
</dbReference>
<gene>
    <name evidence="7" type="ORF">PGLA1383_LOCUS52593</name>
</gene>
<dbReference type="Proteomes" id="UP000654075">
    <property type="component" value="Unassembled WGS sequence"/>
</dbReference>
<dbReference type="InterPro" id="IPR002059">
    <property type="entry name" value="CSP_DNA-bd"/>
</dbReference>
<keyword evidence="3 4" id="KW-0862">Zinc</keyword>
<evidence type="ECO:0000259" key="6">
    <source>
        <dbReference type="PROSITE" id="PS51857"/>
    </source>
</evidence>
<accession>A0A813HGU5</accession>
<keyword evidence="1 4" id="KW-0479">Metal-binding</keyword>
<dbReference type="EMBL" id="CAJNNV010031644">
    <property type="protein sequence ID" value="CAE8637206.1"/>
    <property type="molecule type" value="Genomic_DNA"/>
</dbReference>
<feature type="domain" description="CSD" evidence="6">
    <location>
        <begin position="850"/>
        <end position="915"/>
    </location>
</feature>
<dbReference type="PROSITE" id="PS51857">
    <property type="entry name" value="CSD_2"/>
    <property type="match status" value="1"/>
</dbReference>
<dbReference type="SMART" id="SM00356">
    <property type="entry name" value="ZnF_C3H1"/>
    <property type="match status" value="1"/>
</dbReference>
<dbReference type="Pfam" id="PF18044">
    <property type="entry name" value="zf-CCCH_4"/>
    <property type="match status" value="1"/>
</dbReference>
<feature type="domain" description="C3H1-type" evidence="5">
    <location>
        <begin position="1020"/>
        <end position="1047"/>
    </location>
</feature>
<evidence type="ECO:0000256" key="4">
    <source>
        <dbReference type="PROSITE-ProRule" id="PRU00723"/>
    </source>
</evidence>
<protein>
    <recommendedName>
        <fullName evidence="9">C3H1-type domain-containing protein</fullName>
    </recommendedName>
</protein>
<evidence type="ECO:0000313" key="8">
    <source>
        <dbReference type="Proteomes" id="UP000654075"/>
    </source>
</evidence>
<organism evidence="7 8">
    <name type="scientific">Polarella glacialis</name>
    <name type="common">Dinoflagellate</name>
    <dbReference type="NCBI Taxonomy" id="89957"/>
    <lineage>
        <taxon>Eukaryota</taxon>
        <taxon>Sar</taxon>
        <taxon>Alveolata</taxon>
        <taxon>Dinophyceae</taxon>
        <taxon>Suessiales</taxon>
        <taxon>Suessiaceae</taxon>
        <taxon>Polarella</taxon>
    </lineage>
</organism>
<evidence type="ECO:0000259" key="5">
    <source>
        <dbReference type="PROSITE" id="PS50103"/>
    </source>
</evidence>
<reference evidence="7" key="1">
    <citation type="submission" date="2021-02" db="EMBL/GenBank/DDBJ databases">
        <authorList>
            <person name="Dougan E. K."/>
            <person name="Rhodes N."/>
            <person name="Thang M."/>
            <person name="Chan C."/>
        </authorList>
    </citation>
    <scope>NUCLEOTIDE SEQUENCE</scope>
</reference>
<keyword evidence="2 4" id="KW-0863">Zinc-finger</keyword>
<comment type="caution">
    <text evidence="7">The sequence shown here is derived from an EMBL/GenBank/DDBJ whole genome shotgun (WGS) entry which is preliminary data.</text>
</comment>
<sequence length="1092" mass="119719">ARLARAGKLARHRFQKEQKTINKANITLLSDEAATPAGLDAVLQAYGAFISGRTASSHIQNVAGVLSKASSNLTAGCGLVTDWVSTVIGQLGDSFERRFITESKLNCARVILRLQSSASKCIEHLGDSIGSASVSAKKIIWPDRFCTILTWAWDETEQVCSLSVDATCRKPLHAMLNGFPIARAYLDAHRAGESTANIAMSAMVQSGTLTVVDLAPSHTYHPVTAVQERYIVPLLRLMNMRATTLHASLERWWPSSSHASPLFRNAVINVKILVPDGASSNKLWNFYVNATLFICAPMSKSKDWMRRYLGKLVRPLLMPTFWRRLLLLQLLTFRLQSSRSLQFHADVVVAMVLVAMGVVGAGALVADSSDVQSEFSGIQRTTSMLSSLVRCGNQMTSSSMWAAYLRNVQAQVAQQLVTVNEREFVRDSTIYQRNLKTLQLLGKLPPTGEPLDKKYDHAMKLLELAGWSDWRGKSIIIAVQEELPMRHQNLAALVWTVSTLVKSVFLSSKPAQPAQSRWTGVPQVSCWCLSLVMFYDFFGAIMTRLQQKYNMTAANVMDLLESTMDADEQIASSQSYQAQQVTRRNLLWKWSCAEYTGVNLFLVVVANAPVRRLLHYILKYESGRMEESDLRRLNVRYLFNKPNLGLSDEDMQEGSHGYPAWSTGKLTGACISQLAVLASSADFLGDLVYYWASGTNAAKRPSVLIRARRMTLVGLLCGHERLMAQGFPLPAPEDADNDHVPYHCRYFHNAGDVKGVNVQVPDREVGRVAGNTISIPTVGVVLGVVMAGIEKWDMADRMSASYYNDVIEPTHCEWIGPPRAGDNTTDIDTICNMKDMPKQKRQKDDDDDKVFTGTVSRYDQNAGYGVSLPFYAMYGQDIFIHKGETDDEDIGTGDTISFTVELMMGKGPQAASVKGDGKGKVPGITESTWRTGMAILDFLWGYAWVLVFWKLIDIQPFAHSFSGKAELRDYPMMELLDFFEQGQLQAPSKASSMMHMPPSTSMPKYGGGGKGFGGGTGGGGGGKGACHQFAQGSCTFGDSCKFSHGDGGSGGFPVPKSSGGLPSFAAPMPTGGAAAMNAAFAQRMQKGRSGPY</sequence>
<keyword evidence="8" id="KW-1185">Reference proteome</keyword>
<feature type="non-terminal residue" evidence="7">
    <location>
        <position position="1"/>
    </location>
</feature>
<dbReference type="Gene3D" id="2.40.50.140">
    <property type="entry name" value="Nucleic acid-binding proteins"/>
    <property type="match status" value="1"/>
</dbReference>
<dbReference type="PROSITE" id="PS50103">
    <property type="entry name" value="ZF_C3H1"/>
    <property type="match status" value="1"/>
</dbReference>